<proteinExistence type="predicted"/>
<feature type="transmembrane region" description="Helical" evidence="1">
    <location>
        <begin position="96"/>
        <end position="116"/>
    </location>
</feature>
<accession>A0A3D8GNA6</accession>
<evidence type="ECO:0000313" key="2">
    <source>
        <dbReference type="EMBL" id="RDU35761.1"/>
    </source>
</evidence>
<keyword evidence="3" id="KW-1185">Reference proteome</keyword>
<dbReference type="InterPro" id="IPR032713">
    <property type="entry name" value="EmrE"/>
</dbReference>
<feature type="transmembrane region" description="Helical" evidence="1">
    <location>
        <begin position="194"/>
        <end position="212"/>
    </location>
</feature>
<keyword evidence="1" id="KW-1133">Transmembrane helix</keyword>
<keyword evidence="1" id="KW-0472">Membrane</keyword>
<dbReference type="EMBL" id="QNQT01000008">
    <property type="protein sequence ID" value="RDU35761.1"/>
    <property type="molecule type" value="Genomic_DNA"/>
</dbReference>
<feature type="transmembrane region" description="Helical" evidence="1">
    <location>
        <begin position="70"/>
        <end position="90"/>
    </location>
</feature>
<keyword evidence="1" id="KW-0812">Transmembrane</keyword>
<sequence>MKPIVLGIASAFFFAFTFVLNRSMELSGGHWIWSASLRYFFMVPLLLLLVAGRKNLKPLFEEMKQQPGAWLLWSTIGFGLFYAPICFAAAFSPGWLIAGTWLVTIVSGSLLSPLFFETRNGERVRGRIPVKGMLMSIIILAGVAVMQLEHAKTLGMKEFLFGVIPVLIATFAYPLGNRKMMDVAGGRLDTFQRVLGMTIASLPFWIGLSLYGAVTTDLPSKSQLFQSAGVAISSGVIATVLFFMATDIVRGDMTKMAAVEATQSIEILFALGGEVLFLATPLPSALSWAGIALVVAGMALHSFSASILPGKKKKSMVQEQA</sequence>
<feature type="transmembrane region" description="Helical" evidence="1">
    <location>
        <begin position="31"/>
        <end position="50"/>
    </location>
</feature>
<reference evidence="2 3" key="1">
    <citation type="submission" date="2018-07" db="EMBL/GenBank/DDBJ databases">
        <title>Bacillus sp. YLB-04 draft genome sequence.</title>
        <authorList>
            <person name="Yu L."/>
            <person name="Tang X."/>
        </authorList>
    </citation>
    <scope>NUCLEOTIDE SEQUENCE [LARGE SCALE GENOMIC DNA]</scope>
    <source>
        <strain evidence="2 3">YLB-04</strain>
    </source>
</reference>
<protein>
    <submittedName>
        <fullName evidence="2">Multidrug resistance efflux transporter family protein</fullName>
    </submittedName>
</protein>
<feature type="transmembrane region" description="Helical" evidence="1">
    <location>
        <begin position="257"/>
        <end position="279"/>
    </location>
</feature>
<dbReference type="OrthoDB" id="3457556at2"/>
<evidence type="ECO:0000313" key="3">
    <source>
        <dbReference type="Proteomes" id="UP000257144"/>
    </source>
</evidence>
<feature type="transmembrane region" description="Helical" evidence="1">
    <location>
        <begin position="285"/>
        <end position="308"/>
    </location>
</feature>
<name>A0A3D8GNA6_9BACI</name>
<comment type="caution">
    <text evidence="2">The sequence shown here is derived from an EMBL/GenBank/DDBJ whole genome shotgun (WGS) entry which is preliminary data.</text>
</comment>
<feature type="transmembrane region" description="Helical" evidence="1">
    <location>
        <begin position="154"/>
        <end position="173"/>
    </location>
</feature>
<dbReference type="Proteomes" id="UP000257144">
    <property type="component" value="Unassembled WGS sequence"/>
</dbReference>
<feature type="transmembrane region" description="Helical" evidence="1">
    <location>
        <begin position="224"/>
        <end position="245"/>
    </location>
</feature>
<organism evidence="2 3">
    <name type="scientific">Neobacillus piezotolerans</name>
    <dbReference type="NCBI Taxonomy" id="2259171"/>
    <lineage>
        <taxon>Bacteria</taxon>
        <taxon>Bacillati</taxon>
        <taxon>Bacillota</taxon>
        <taxon>Bacilli</taxon>
        <taxon>Bacillales</taxon>
        <taxon>Bacillaceae</taxon>
        <taxon>Neobacillus</taxon>
    </lineage>
</organism>
<evidence type="ECO:0000256" key="1">
    <source>
        <dbReference type="SAM" id="Phobius"/>
    </source>
</evidence>
<dbReference type="RefSeq" id="WP_115453139.1">
    <property type="nucleotide sequence ID" value="NZ_QNQT01000008.1"/>
</dbReference>
<gene>
    <name evidence="2" type="ORF">DRW41_16605</name>
</gene>
<feature type="transmembrane region" description="Helical" evidence="1">
    <location>
        <begin position="128"/>
        <end position="148"/>
    </location>
</feature>
<dbReference type="Pfam" id="PF13536">
    <property type="entry name" value="EmrE"/>
    <property type="match status" value="1"/>
</dbReference>
<dbReference type="AlphaFoldDB" id="A0A3D8GNA6"/>